<dbReference type="AlphaFoldDB" id="A0A858RDF3"/>
<feature type="signal peptide" evidence="1">
    <location>
        <begin position="1"/>
        <end position="22"/>
    </location>
</feature>
<dbReference type="EMBL" id="CP051774">
    <property type="protein sequence ID" value="QJE94661.1"/>
    <property type="molecule type" value="Genomic_DNA"/>
</dbReference>
<organism evidence="2 3">
    <name type="scientific">Luteolibacter luteus</name>
    <dbReference type="NCBI Taxonomy" id="2728835"/>
    <lineage>
        <taxon>Bacteria</taxon>
        <taxon>Pseudomonadati</taxon>
        <taxon>Verrucomicrobiota</taxon>
        <taxon>Verrucomicrobiia</taxon>
        <taxon>Verrucomicrobiales</taxon>
        <taxon>Verrucomicrobiaceae</taxon>
        <taxon>Luteolibacter</taxon>
    </lineage>
</organism>
<protein>
    <submittedName>
        <fullName evidence="2">Uncharacterized protein</fullName>
    </submittedName>
</protein>
<feature type="chain" id="PRO_5032297276" evidence="1">
    <location>
        <begin position="23"/>
        <end position="185"/>
    </location>
</feature>
<dbReference type="Proteomes" id="UP000501812">
    <property type="component" value="Chromosome"/>
</dbReference>
<gene>
    <name evidence="2" type="ORF">HHL09_02310</name>
</gene>
<evidence type="ECO:0000313" key="2">
    <source>
        <dbReference type="EMBL" id="QJE94661.1"/>
    </source>
</evidence>
<proteinExistence type="predicted"/>
<accession>A0A858RDF3</accession>
<keyword evidence="1" id="KW-0732">Signal</keyword>
<dbReference type="KEGG" id="luo:HHL09_02310"/>
<sequence length="185" mass="20275">MKLAASLSLVAAFIASTCSVWSQDLKDRAYAKIVEEVRGTKIEAAWLWIDVYSDTAEEEDYFSPTNVLKFSEREIGLLNQALAQAAAQTNTKNLLGERTSYAIVIKPDKGPAFGLLRNPRHSADLFTLIAVEIAPKPVITGRLDLRTLVRDEAGLEDKVSGINLPGLLQSKVGEFIASSLRDLNK</sequence>
<name>A0A858RDF3_9BACT</name>
<reference evidence="2 3" key="1">
    <citation type="submission" date="2020-04" db="EMBL/GenBank/DDBJ databases">
        <title>Luteolibacter sp. G-1-1-1 isolated from soil.</title>
        <authorList>
            <person name="Dahal R.H."/>
        </authorList>
    </citation>
    <scope>NUCLEOTIDE SEQUENCE [LARGE SCALE GENOMIC DNA]</scope>
    <source>
        <strain evidence="2 3">G-1-1-1</strain>
    </source>
</reference>
<evidence type="ECO:0000256" key="1">
    <source>
        <dbReference type="SAM" id="SignalP"/>
    </source>
</evidence>
<evidence type="ECO:0000313" key="3">
    <source>
        <dbReference type="Proteomes" id="UP000501812"/>
    </source>
</evidence>
<dbReference type="RefSeq" id="WP_169452882.1">
    <property type="nucleotide sequence ID" value="NZ_CP051774.1"/>
</dbReference>
<keyword evidence="3" id="KW-1185">Reference proteome</keyword>